<evidence type="ECO:0000313" key="5">
    <source>
        <dbReference type="EMBL" id="CEN55787.1"/>
    </source>
</evidence>
<dbReference type="EMBL" id="LN794158">
    <property type="protein sequence ID" value="CEN55787.1"/>
    <property type="molecule type" value="Genomic_DNA"/>
</dbReference>
<dbReference type="HOGENOM" id="CLU_061764_0_0_4"/>
<name>A0A0B7IZE5_9PROT</name>
<evidence type="ECO:0000313" key="6">
    <source>
        <dbReference type="Proteomes" id="UP000056322"/>
    </source>
</evidence>
<dbReference type="InterPro" id="IPR014721">
    <property type="entry name" value="Ribsml_uS5_D2-typ_fold_subgr"/>
</dbReference>
<keyword evidence="1" id="KW-0808">Transferase</keyword>
<evidence type="ECO:0000256" key="1">
    <source>
        <dbReference type="ARBA" id="ARBA00022679"/>
    </source>
</evidence>
<evidence type="ECO:0000259" key="4">
    <source>
        <dbReference type="Pfam" id="PF08544"/>
    </source>
</evidence>
<dbReference type="AlphaFoldDB" id="A0A0B7IZE5"/>
<evidence type="ECO:0000256" key="2">
    <source>
        <dbReference type="ARBA" id="ARBA00022777"/>
    </source>
</evidence>
<dbReference type="Pfam" id="PF08544">
    <property type="entry name" value="GHMP_kinases_C"/>
    <property type="match status" value="1"/>
</dbReference>
<dbReference type="RefSeq" id="WP_045751009.1">
    <property type="nucleotide sequence ID" value="NZ_LN794158.1"/>
</dbReference>
<dbReference type="InterPro" id="IPR020568">
    <property type="entry name" value="Ribosomal_Su5_D2-typ_SF"/>
</dbReference>
<accession>A0A0B7IZE5</accession>
<dbReference type="InterPro" id="IPR006204">
    <property type="entry name" value="GHMP_kinase_N_dom"/>
</dbReference>
<reference evidence="6" key="1">
    <citation type="submission" date="2014-12" db="EMBL/GenBank/DDBJ databases">
        <authorList>
            <person name="Salcher M.M."/>
        </authorList>
    </citation>
    <scope>NUCLEOTIDE SEQUENCE [LARGE SCALE GENOMIC DNA]</scope>
    <source>
        <strain evidence="6">MMS-10A-171</strain>
    </source>
</reference>
<dbReference type="STRING" id="1581680.BN1209_0744"/>
<dbReference type="Gene3D" id="3.30.230.10">
    <property type="match status" value="1"/>
</dbReference>
<keyword evidence="6" id="KW-1185">Reference proteome</keyword>
<dbReference type="PANTHER" id="PTHR20861:SF6">
    <property type="entry name" value="BETA-RIBOFURANOSYLPHENOL 5'-PHOSPHATE SYNTHASE"/>
    <property type="match status" value="1"/>
</dbReference>
<dbReference type="InterPro" id="IPR004422">
    <property type="entry name" value="RFAP_synthase"/>
</dbReference>
<feature type="domain" description="GHMP kinase N-terminal" evidence="3">
    <location>
        <begin position="75"/>
        <end position="141"/>
    </location>
</feature>
<dbReference type="InterPro" id="IPR013750">
    <property type="entry name" value="GHMP_kinase_C_dom"/>
</dbReference>
<organism evidence="5 6">
    <name type="scientific">Candidatus Methylopumilus turicensis</name>
    <dbReference type="NCBI Taxonomy" id="1581680"/>
    <lineage>
        <taxon>Bacteria</taxon>
        <taxon>Pseudomonadati</taxon>
        <taxon>Pseudomonadota</taxon>
        <taxon>Betaproteobacteria</taxon>
        <taxon>Nitrosomonadales</taxon>
        <taxon>Methylophilaceae</taxon>
        <taxon>Candidatus Methylopumilus</taxon>
    </lineage>
</organism>
<dbReference type="PIRSF" id="PIRSF004884">
    <property type="entry name" value="Sugar_kin_arch"/>
    <property type="match status" value="1"/>
</dbReference>
<proteinExistence type="predicted"/>
<dbReference type="SUPFAM" id="SSF54211">
    <property type="entry name" value="Ribosomal protein S5 domain 2-like"/>
    <property type="match status" value="1"/>
</dbReference>
<dbReference type="PANTHER" id="PTHR20861">
    <property type="entry name" value="HOMOSERINE/4-DIPHOSPHOCYTIDYL-2-C-METHYL-D-ERYTHRITOL KINASE"/>
    <property type="match status" value="1"/>
</dbReference>
<protein>
    <submittedName>
        <fullName evidence="5">Beta-ribofuranosylaminobenzene 5'-phosphate synthase family</fullName>
    </submittedName>
</protein>
<sequence length="334" mass="35570">MTKLNVDMVNAMSAARCNVNVTTSSRLHMGFFDLNGGLGRKFGSIGLSLQAPVTSLKIRPSETFTAEGEGAERAIKIAQQVASHLRIDGGVHIQLDQVIPEHSGLGSGTQLSLAVGMAMSALYRCNLTVNDIALFTQRGTRSGIGLGTFATGGLIVDGGRAPTSPVPPVIARAEFPEVWPILLIFDKGHSGVHGTHELSAFQKLPIFPEASATLLCRQVLMRALPAIAERDLPAFGHAIQTLQSVTGDYFAPVQGGGRYTSPLVAKVLSQLQANGVHCFGQSSWGPTGFAVFENQLEAETQLNQLNATFGHEQNLEFVLTKANNQPSQIVVSQE</sequence>
<dbReference type="OrthoDB" id="1492801at2"/>
<dbReference type="GO" id="GO:0016301">
    <property type="term" value="F:kinase activity"/>
    <property type="evidence" value="ECO:0007669"/>
    <property type="project" value="UniProtKB-KW"/>
</dbReference>
<dbReference type="NCBIfam" id="TIGR00144">
    <property type="entry name" value="beta_RFAP_syn"/>
    <property type="match status" value="1"/>
</dbReference>
<dbReference type="KEGG" id="mbac:BN1209_0744"/>
<dbReference type="Pfam" id="PF00288">
    <property type="entry name" value="GHMP_kinases_N"/>
    <property type="match status" value="1"/>
</dbReference>
<gene>
    <name evidence="5" type="ORF">BN1209_0744</name>
</gene>
<keyword evidence="2" id="KW-0418">Kinase</keyword>
<feature type="domain" description="GHMP kinase C-terminal" evidence="4">
    <location>
        <begin position="223"/>
        <end position="309"/>
    </location>
</feature>
<evidence type="ECO:0000259" key="3">
    <source>
        <dbReference type="Pfam" id="PF00288"/>
    </source>
</evidence>
<dbReference type="GO" id="GO:0005524">
    <property type="term" value="F:ATP binding"/>
    <property type="evidence" value="ECO:0007669"/>
    <property type="project" value="InterPro"/>
</dbReference>
<dbReference type="Proteomes" id="UP000056322">
    <property type="component" value="Chromosome 1"/>
</dbReference>